<dbReference type="RefSeq" id="WP_305004442.1">
    <property type="nucleotide sequence ID" value="NZ_JAUQSY010000001.1"/>
</dbReference>
<keyword evidence="1" id="KW-0732">Signal</keyword>
<dbReference type="InterPro" id="IPR032812">
    <property type="entry name" value="SbsA_Ig"/>
</dbReference>
<dbReference type="Gene3D" id="2.60.40.1120">
    <property type="entry name" value="Carboxypeptidase-like, regulatory domain"/>
    <property type="match status" value="1"/>
</dbReference>
<proteinExistence type="predicted"/>
<evidence type="ECO:0000256" key="1">
    <source>
        <dbReference type="ARBA" id="ARBA00022729"/>
    </source>
</evidence>
<gene>
    <name evidence="4" type="ORF">Q5H93_00160</name>
</gene>
<organism evidence="4 5">
    <name type="scientific">Hymenobacter aranciens</name>
    <dbReference type="NCBI Taxonomy" id="3063996"/>
    <lineage>
        <taxon>Bacteria</taxon>
        <taxon>Pseudomonadati</taxon>
        <taxon>Bacteroidota</taxon>
        <taxon>Cytophagia</taxon>
        <taxon>Cytophagales</taxon>
        <taxon>Hymenobacteraceae</taxon>
        <taxon>Hymenobacter</taxon>
    </lineage>
</organism>
<reference evidence="4" key="1">
    <citation type="submission" date="2023-07" db="EMBL/GenBank/DDBJ databases">
        <authorList>
            <person name="Kim M.K."/>
        </authorList>
    </citation>
    <scope>NUCLEOTIDE SEQUENCE</scope>
    <source>
        <strain evidence="4">ASUV-10-1</strain>
    </source>
</reference>
<dbReference type="SUPFAM" id="SSF49452">
    <property type="entry name" value="Starch-binding domain-like"/>
    <property type="match status" value="1"/>
</dbReference>
<comment type="caution">
    <text evidence="4">The sequence shown here is derived from an EMBL/GenBank/DDBJ whole genome shotgun (WGS) entry which is preliminary data.</text>
</comment>
<dbReference type="EMBL" id="JAUQSY010000001">
    <property type="protein sequence ID" value="MDO7873127.1"/>
    <property type="molecule type" value="Genomic_DNA"/>
</dbReference>
<evidence type="ECO:0000313" key="5">
    <source>
        <dbReference type="Proteomes" id="UP001176429"/>
    </source>
</evidence>
<dbReference type="Pfam" id="PF13205">
    <property type="entry name" value="Big_5"/>
    <property type="match status" value="1"/>
</dbReference>
<dbReference type="InterPro" id="IPR013784">
    <property type="entry name" value="Carb-bd-like_fold"/>
</dbReference>
<evidence type="ECO:0000259" key="3">
    <source>
        <dbReference type="Pfam" id="PF13205"/>
    </source>
</evidence>
<feature type="domain" description="SbsA Ig-like" evidence="3">
    <location>
        <begin position="32"/>
        <end position="133"/>
    </location>
</feature>
<evidence type="ECO:0000313" key="4">
    <source>
        <dbReference type="EMBL" id="MDO7873127.1"/>
    </source>
</evidence>
<sequence>MSVRADLLVFLASVALLEGCAAVAPPTGGPRDTTPPRRISSSPDSAARNVSQRFVRMVFSEYIQTKDLQKNLLITPQLPADNPYKLREDRNSVTLLFDKPLDANTTYSFNFREGIVDVTESLPAKNASVSFSTGAVLDSGAVKGTVTNPLLGQPAEDATIGLYRETDTAGVRKAKPYYLTRTDKKGQYQLNFLRTGRYKLYAWTDKNQNGRYDDGEQIAYLPEPVSIRGDSVVPTVPLLLTRPDRRPPQATGQQPGPNVLRISVNEGVQRASLNRLPPAADSAAVNEAVAITDKGKTVLIFKTPTVTDGRYLFTAADSTGNVVRDTLNLRFPVPAATAKKVAAGALYAVEGSPKTVYRQGQVKFKFAVPVRLAAGQPFGTLVEDSVKRRLLRLPADGTFSADRTLLTVQLNTLAKDRIDLMLDSTAVVAITGQSLGLKPLRLTLSEEAPTGTLSGPIVTQEKNFELQLLDDKLNPVQSLRSPKGRYKFENVTPGAYRLRVLIDRNGDGRWNGGDPNLLVPAEPVYLAPKPLQLRANWEVEEKLSF</sequence>
<keyword evidence="5" id="KW-1185">Reference proteome</keyword>
<dbReference type="Proteomes" id="UP001176429">
    <property type="component" value="Unassembled WGS sequence"/>
</dbReference>
<feature type="region of interest" description="Disordered" evidence="2">
    <location>
        <begin position="24"/>
        <end position="47"/>
    </location>
</feature>
<protein>
    <submittedName>
        <fullName evidence="4">Ig-like domain-containing domain</fullName>
    </submittedName>
</protein>
<feature type="compositionally biased region" description="Low complexity" evidence="2">
    <location>
        <begin position="25"/>
        <end position="38"/>
    </location>
</feature>
<evidence type="ECO:0000256" key="2">
    <source>
        <dbReference type="SAM" id="MobiDB-lite"/>
    </source>
</evidence>
<accession>A0ABT9B4C8</accession>
<name>A0ABT9B4C8_9BACT</name>